<keyword evidence="6" id="KW-0808">Transferase</keyword>
<comment type="caution">
    <text evidence="11">The sequence shown here is derived from an EMBL/GenBank/DDBJ whole genome shotgun (WGS) entry which is preliminary data.</text>
</comment>
<dbReference type="InterPro" id="IPR004383">
    <property type="entry name" value="rRNA_lsu_MTrfase_RlmN/Cfr"/>
</dbReference>
<comment type="cofactor">
    <cofactor evidence="1">
        <name>[4Fe-4S] cluster</name>
        <dbReference type="ChEBI" id="CHEBI:49883"/>
    </cofactor>
</comment>
<dbReference type="Gene3D" id="3.20.20.70">
    <property type="entry name" value="Aldolase class I"/>
    <property type="match status" value="1"/>
</dbReference>
<dbReference type="EMBL" id="DSKY01000020">
    <property type="protein sequence ID" value="HDY59492.1"/>
    <property type="molecule type" value="Genomic_DNA"/>
</dbReference>
<dbReference type="SUPFAM" id="SSF102114">
    <property type="entry name" value="Radical SAM enzymes"/>
    <property type="match status" value="1"/>
</dbReference>
<dbReference type="GO" id="GO:0030488">
    <property type="term" value="P:tRNA methylation"/>
    <property type="evidence" value="ECO:0007669"/>
    <property type="project" value="TreeGrafter"/>
</dbReference>
<evidence type="ECO:0000256" key="2">
    <source>
        <dbReference type="ARBA" id="ARBA00004496"/>
    </source>
</evidence>
<keyword evidence="5" id="KW-0489">Methyltransferase</keyword>
<sequence length="314" mass="36059">MKIVGKTGRQDIATVYIAQTETGKLIEFVESVQPPIPKEEKWVLIVSTLFGCPVRCKICDAGGHYQGKLSKTEIFDQIDFLVNRYYPDKNIPVKKFKIQFARIGEPAFNDAVIEVLEELPERYNALGLMPCISTIAPAGTDGFFEKLLKIKKKYYKGRFQLQFSIHTTDERLRDWLIPINKWNFNKISEYGKAFYEDGDRKIALNFAIGKDMPVEPLVLLKYFEPEYFCIKITPVNPTINAIQNQIASYIKAETGKYEIIERLRDSGYEVILSIGELEENQIGSNCGQYIQHYLNSSKKIKDSYTYPIEVCALE</sequence>
<protein>
    <submittedName>
        <fullName evidence="11">Radical SAM protein</fullName>
    </submittedName>
</protein>
<dbReference type="InterPro" id="IPR058240">
    <property type="entry name" value="rSAM_sf"/>
</dbReference>
<evidence type="ECO:0000313" key="11">
    <source>
        <dbReference type="EMBL" id="HDY59492.1"/>
    </source>
</evidence>
<dbReference type="GO" id="GO:0046872">
    <property type="term" value="F:metal ion binding"/>
    <property type="evidence" value="ECO:0007669"/>
    <property type="project" value="UniProtKB-KW"/>
</dbReference>
<reference evidence="11" key="1">
    <citation type="journal article" date="2020" name="mSystems">
        <title>Genome- and Community-Level Interaction Insights into Carbon Utilization and Element Cycling Functions of Hydrothermarchaeota in Hydrothermal Sediment.</title>
        <authorList>
            <person name="Zhou Z."/>
            <person name="Liu Y."/>
            <person name="Xu W."/>
            <person name="Pan J."/>
            <person name="Luo Z.H."/>
            <person name="Li M."/>
        </authorList>
    </citation>
    <scope>NUCLEOTIDE SEQUENCE [LARGE SCALE GENOMIC DNA]</scope>
    <source>
        <strain evidence="11">SpSt-258</strain>
    </source>
</reference>
<keyword evidence="3" id="KW-0004">4Fe-4S</keyword>
<evidence type="ECO:0000256" key="7">
    <source>
        <dbReference type="ARBA" id="ARBA00022691"/>
    </source>
</evidence>
<evidence type="ECO:0000256" key="3">
    <source>
        <dbReference type="ARBA" id="ARBA00022485"/>
    </source>
</evidence>
<evidence type="ECO:0000256" key="10">
    <source>
        <dbReference type="ARBA" id="ARBA00023014"/>
    </source>
</evidence>
<dbReference type="SFLD" id="SFLDS00029">
    <property type="entry name" value="Radical_SAM"/>
    <property type="match status" value="1"/>
</dbReference>
<proteinExistence type="predicted"/>
<evidence type="ECO:0000256" key="6">
    <source>
        <dbReference type="ARBA" id="ARBA00022679"/>
    </source>
</evidence>
<accession>A0A7V1EIH2</accession>
<keyword evidence="8" id="KW-0479">Metal-binding</keyword>
<name>A0A7V1EIH2_UNCW3</name>
<gene>
    <name evidence="11" type="ORF">ENP86_08075</name>
</gene>
<comment type="subcellular location">
    <subcellularLocation>
        <location evidence="2">Cytoplasm</location>
    </subcellularLocation>
</comment>
<dbReference type="InterPro" id="IPR007197">
    <property type="entry name" value="rSAM"/>
</dbReference>
<evidence type="ECO:0000256" key="9">
    <source>
        <dbReference type="ARBA" id="ARBA00023004"/>
    </source>
</evidence>
<organism evidence="11">
    <name type="scientific">candidate division WOR-3 bacterium</name>
    <dbReference type="NCBI Taxonomy" id="2052148"/>
    <lineage>
        <taxon>Bacteria</taxon>
        <taxon>Bacteria division WOR-3</taxon>
    </lineage>
</organism>
<evidence type="ECO:0000256" key="8">
    <source>
        <dbReference type="ARBA" id="ARBA00022723"/>
    </source>
</evidence>
<keyword evidence="10" id="KW-0411">Iron-sulfur</keyword>
<dbReference type="PANTHER" id="PTHR30544">
    <property type="entry name" value="23S RRNA METHYLTRANSFERASE"/>
    <property type="match status" value="1"/>
</dbReference>
<evidence type="ECO:0000256" key="5">
    <source>
        <dbReference type="ARBA" id="ARBA00022603"/>
    </source>
</evidence>
<evidence type="ECO:0000256" key="1">
    <source>
        <dbReference type="ARBA" id="ARBA00001966"/>
    </source>
</evidence>
<dbReference type="GO" id="GO:0051539">
    <property type="term" value="F:4 iron, 4 sulfur cluster binding"/>
    <property type="evidence" value="ECO:0007669"/>
    <property type="project" value="UniProtKB-KW"/>
</dbReference>
<keyword evidence="9" id="KW-0408">Iron</keyword>
<dbReference type="InterPro" id="IPR013785">
    <property type="entry name" value="Aldolase_TIM"/>
</dbReference>
<dbReference type="PANTHER" id="PTHR30544:SF5">
    <property type="entry name" value="RADICAL SAM CORE DOMAIN-CONTAINING PROTEIN"/>
    <property type="match status" value="1"/>
</dbReference>
<dbReference type="GO" id="GO:0070475">
    <property type="term" value="P:rRNA base methylation"/>
    <property type="evidence" value="ECO:0007669"/>
    <property type="project" value="TreeGrafter"/>
</dbReference>
<evidence type="ECO:0000256" key="4">
    <source>
        <dbReference type="ARBA" id="ARBA00022490"/>
    </source>
</evidence>
<dbReference type="InterPro" id="IPR040072">
    <property type="entry name" value="Methyltransferase_A"/>
</dbReference>
<dbReference type="PIRSF" id="PIRSF006004">
    <property type="entry name" value="CHP00048"/>
    <property type="match status" value="1"/>
</dbReference>
<keyword evidence="7" id="KW-0949">S-adenosyl-L-methionine</keyword>
<dbReference type="GO" id="GO:0008173">
    <property type="term" value="F:RNA methyltransferase activity"/>
    <property type="evidence" value="ECO:0007669"/>
    <property type="project" value="InterPro"/>
</dbReference>
<dbReference type="GO" id="GO:0005737">
    <property type="term" value="C:cytoplasm"/>
    <property type="evidence" value="ECO:0007669"/>
    <property type="project" value="UniProtKB-SubCell"/>
</dbReference>
<keyword evidence="4" id="KW-0963">Cytoplasm</keyword>
<dbReference type="AlphaFoldDB" id="A0A7V1EIH2"/>